<dbReference type="AlphaFoldDB" id="A0A4Y7PY13"/>
<dbReference type="VEuPathDB" id="FungiDB:BD410DRAFT_873561"/>
<accession>A0A4Y7PY13</accession>
<proteinExistence type="predicted"/>
<dbReference type="InterPro" id="IPR001245">
    <property type="entry name" value="Ser-Thr/Tyr_kinase_cat_dom"/>
</dbReference>
<feature type="region of interest" description="Disordered" evidence="1">
    <location>
        <begin position="305"/>
        <end position="330"/>
    </location>
</feature>
<dbReference type="EMBL" id="ML170308">
    <property type="protein sequence ID" value="TDL14785.1"/>
    <property type="molecule type" value="Genomic_DNA"/>
</dbReference>
<sequence>MALPVEIVRRVTFTDIAEFPSGAPIVAEDPLRSRIPPGKYHLDDSNLPILNNVAPLIRYHGNSKSWSRIYKASMLQPRSNQSVDVAVKLYEERFFPLRLVTGSPASPHVLRETDEVFAWTESWAYSKMQDLQGLIIPKFLGVFKFSNGTGAEIWGIITELVEGLNLRDYCSNRIKELGSGSWHDVARQTASAIHEIRSCGCANLDIRADNIIVSRTEPTKITIVDFATARPSVGPHRALFDNVDEVAFGQMVKNDICRYEKGPDLIHQWLFVRKMKNKYPRDGWVQSPSWDTIIRRTVKPHLTRDEWKEAGVPNEYDDEEYQDTERQRAD</sequence>
<organism evidence="4 5">
    <name type="scientific">Rickenella mellea</name>
    <dbReference type="NCBI Taxonomy" id="50990"/>
    <lineage>
        <taxon>Eukaryota</taxon>
        <taxon>Fungi</taxon>
        <taxon>Dikarya</taxon>
        <taxon>Basidiomycota</taxon>
        <taxon>Agaricomycotina</taxon>
        <taxon>Agaricomycetes</taxon>
        <taxon>Hymenochaetales</taxon>
        <taxon>Rickenellaceae</taxon>
        <taxon>Rickenella</taxon>
    </lineage>
</organism>
<reference evidence="4 5" key="1">
    <citation type="submission" date="2018-06" db="EMBL/GenBank/DDBJ databases">
        <title>A transcriptomic atlas of mushroom development highlights an independent origin of complex multicellularity.</title>
        <authorList>
            <consortium name="DOE Joint Genome Institute"/>
            <person name="Krizsan K."/>
            <person name="Almasi E."/>
            <person name="Merenyi Z."/>
            <person name="Sahu N."/>
            <person name="Viragh M."/>
            <person name="Koszo T."/>
            <person name="Mondo S."/>
            <person name="Kiss B."/>
            <person name="Balint B."/>
            <person name="Kues U."/>
            <person name="Barry K."/>
            <person name="Hegedus J.C."/>
            <person name="Henrissat B."/>
            <person name="Johnson J."/>
            <person name="Lipzen A."/>
            <person name="Ohm R."/>
            <person name="Nagy I."/>
            <person name="Pangilinan J."/>
            <person name="Yan J."/>
            <person name="Xiong Y."/>
            <person name="Grigoriev I.V."/>
            <person name="Hibbett D.S."/>
            <person name="Nagy L.G."/>
        </authorList>
    </citation>
    <scope>NUCLEOTIDE SEQUENCE [LARGE SCALE GENOMIC DNA]</scope>
    <source>
        <strain evidence="4 5">SZMC22713</strain>
    </source>
</reference>
<dbReference type="Proteomes" id="UP000294933">
    <property type="component" value="Unassembled WGS sequence"/>
</dbReference>
<evidence type="ECO:0000313" key="5">
    <source>
        <dbReference type="Proteomes" id="UP000294933"/>
    </source>
</evidence>
<dbReference type="Pfam" id="PF07714">
    <property type="entry name" value="PK_Tyr_Ser-Thr"/>
    <property type="match status" value="1"/>
</dbReference>
<dbReference type="InterPro" id="IPR011009">
    <property type="entry name" value="Kinase-like_dom_sf"/>
</dbReference>
<dbReference type="Gene3D" id="1.10.510.10">
    <property type="entry name" value="Transferase(Phosphotransferase) domain 1"/>
    <property type="match status" value="1"/>
</dbReference>
<dbReference type="GO" id="GO:0004672">
    <property type="term" value="F:protein kinase activity"/>
    <property type="evidence" value="ECO:0007669"/>
    <property type="project" value="InterPro"/>
</dbReference>
<dbReference type="OrthoDB" id="2954877at2759"/>
<evidence type="ECO:0000313" key="3">
    <source>
        <dbReference type="EMBL" id="TDL14785.1"/>
    </source>
</evidence>
<feature type="domain" description="Serine-threonine/tyrosine-protein kinase catalytic" evidence="2">
    <location>
        <begin position="126"/>
        <end position="230"/>
    </location>
</feature>
<dbReference type="SUPFAM" id="SSF56112">
    <property type="entry name" value="Protein kinase-like (PK-like)"/>
    <property type="match status" value="1"/>
</dbReference>
<evidence type="ECO:0000259" key="2">
    <source>
        <dbReference type="Pfam" id="PF07714"/>
    </source>
</evidence>
<keyword evidence="5" id="KW-1185">Reference proteome</keyword>
<name>A0A4Y7PY13_9AGAM</name>
<dbReference type="STRING" id="50990.A0A4Y7PY13"/>
<gene>
    <name evidence="3" type="ORF">BD410DRAFT_857975</name>
    <name evidence="4" type="ORF">BD410DRAFT_873561</name>
</gene>
<dbReference type="VEuPathDB" id="FungiDB:BD410DRAFT_857975"/>
<dbReference type="EMBL" id="ML170193">
    <property type="protein sequence ID" value="TDL19792.1"/>
    <property type="molecule type" value="Genomic_DNA"/>
</dbReference>
<evidence type="ECO:0000256" key="1">
    <source>
        <dbReference type="SAM" id="MobiDB-lite"/>
    </source>
</evidence>
<evidence type="ECO:0000313" key="4">
    <source>
        <dbReference type="EMBL" id="TDL19792.1"/>
    </source>
</evidence>
<protein>
    <recommendedName>
        <fullName evidence="2">Serine-threonine/tyrosine-protein kinase catalytic domain-containing protein</fullName>
    </recommendedName>
</protein>